<accession>A0A371K1G8</accession>
<keyword evidence="2" id="KW-0812">Transmembrane</keyword>
<dbReference type="AlphaFoldDB" id="A0A371K1G8"/>
<feature type="coiled-coil region" evidence="1">
    <location>
        <begin position="176"/>
        <end position="203"/>
    </location>
</feature>
<evidence type="ECO:0000256" key="1">
    <source>
        <dbReference type="SAM" id="Coils"/>
    </source>
</evidence>
<evidence type="ECO:0000256" key="2">
    <source>
        <dbReference type="SAM" id="Phobius"/>
    </source>
</evidence>
<evidence type="ECO:0000313" key="6">
    <source>
        <dbReference type="Proteomes" id="UP000264492"/>
    </source>
</evidence>
<feature type="domain" description="DUF4349" evidence="4">
    <location>
        <begin position="57"/>
        <end position="264"/>
    </location>
</feature>
<keyword evidence="2" id="KW-0472">Membrane</keyword>
<organism evidence="5 6">
    <name type="scientific">Lysobacter silvisoli</name>
    <dbReference type="NCBI Taxonomy" id="2293254"/>
    <lineage>
        <taxon>Bacteria</taxon>
        <taxon>Pseudomonadati</taxon>
        <taxon>Pseudomonadota</taxon>
        <taxon>Gammaproteobacteria</taxon>
        <taxon>Lysobacterales</taxon>
        <taxon>Lysobacteraceae</taxon>
        <taxon>Lysobacter</taxon>
    </lineage>
</organism>
<evidence type="ECO:0000259" key="4">
    <source>
        <dbReference type="Pfam" id="PF14257"/>
    </source>
</evidence>
<feature type="signal peptide" evidence="3">
    <location>
        <begin position="1"/>
        <end position="18"/>
    </location>
</feature>
<gene>
    <name evidence="5" type="ORF">DX914_00955</name>
</gene>
<dbReference type="Proteomes" id="UP000264492">
    <property type="component" value="Unassembled WGS sequence"/>
</dbReference>
<feature type="chain" id="PRO_5016678960" evidence="3">
    <location>
        <begin position="19"/>
        <end position="274"/>
    </location>
</feature>
<proteinExistence type="predicted"/>
<dbReference type="EMBL" id="QTSU01000001">
    <property type="protein sequence ID" value="RDZ27773.1"/>
    <property type="molecule type" value="Genomic_DNA"/>
</dbReference>
<keyword evidence="6" id="KW-1185">Reference proteome</keyword>
<dbReference type="OrthoDB" id="5701987at2"/>
<sequence>MRSVCTAAVLAATLVALAACSRHQQSEEMTASAPVAAADTAPSAGNARAGDADLGVKLAYEHDVELKVETAEMPKRVRAAQDACTSGKFGPCAVLGLQQQGGDTPSASLMVRVVPAGVDQLIALAGQGDEIASRNTRAEDLAVAMRDNTLLQDRLRKEHARLLEFQGRSDLKIQDMMLLSNQIAQIEAQLQQAQQEGAQHQRRVDTQLLTLRFNAPQSQANRSEIGQALSDFGSIVTGVVAWMIRAFAVLLPLGVVVVAIVWLARLWRRRRKAA</sequence>
<dbReference type="Pfam" id="PF14257">
    <property type="entry name" value="DUF4349"/>
    <property type="match status" value="1"/>
</dbReference>
<keyword evidence="1" id="KW-0175">Coiled coil</keyword>
<evidence type="ECO:0000313" key="5">
    <source>
        <dbReference type="EMBL" id="RDZ27773.1"/>
    </source>
</evidence>
<name>A0A371K1G8_9GAMM</name>
<dbReference type="PROSITE" id="PS51257">
    <property type="entry name" value="PROKAR_LIPOPROTEIN"/>
    <property type="match status" value="1"/>
</dbReference>
<dbReference type="RefSeq" id="WP_115857216.1">
    <property type="nucleotide sequence ID" value="NZ_QTSU01000001.1"/>
</dbReference>
<feature type="transmembrane region" description="Helical" evidence="2">
    <location>
        <begin position="242"/>
        <end position="264"/>
    </location>
</feature>
<comment type="caution">
    <text evidence="5">The sequence shown here is derived from an EMBL/GenBank/DDBJ whole genome shotgun (WGS) entry which is preliminary data.</text>
</comment>
<protein>
    <submittedName>
        <fullName evidence="5">DUF4349 domain-containing protein</fullName>
    </submittedName>
</protein>
<keyword evidence="3" id="KW-0732">Signal</keyword>
<keyword evidence="2" id="KW-1133">Transmembrane helix</keyword>
<dbReference type="InterPro" id="IPR025645">
    <property type="entry name" value="DUF4349"/>
</dbReference>
<evidence type="ECO:0000256" key="3">
    <source>
        <dbReference type="SAM" id="SignalP"/>
    </source>
</evidence>
<reference evidence="5 6" key="1">
    <citation type="submission" date="2018-08" db="EMBL/GenBank/DDBJ databases">
        <title>Lysobacter sp. zong2l5, whole genome shotgun sequence.</title>
        <authorList>
            <person name="Zhang X."/>
            <person name="Feng G."/>
            <person name="Zhu H."/>
        </authorList>
    </citation>
    <scope>NUCLEOTIDE SEQUENCE [LARGE SCALE GENOMIC DNA]</scope>
    <source>
        <strain evidence="6">zong2l5</strain>
    </source>
</reference>